<evidence type="ECO:0000256" key="3">
    <source>
        <dbReference type="PROSITE-ProRule" id="PRU00221"/>
    </source>
</evidence>
<evidence type="ECO:0000256" key="2">
    <source>
        <dbReference type="ARBA" id="ARBA00022737"/>
    </source>
</evidence>
<dbReference type="Gene3D" id="2.130.10.10">
    <property type="entry name" value="YVTN repeat-like/Quinoprotein amine dehydrogenase"/>
    <property type="match status" value="2"/>
</dbReference>
<sequence>MADALGLVSSIIAVVDLFIKVGVQCSIYCSGVKDAPRDIRQILNEADRTTATLEDLRRLLASPTGARLSSSQRVCQSIEDARLQLQDLAFKLEGGLRTGQRLRWPLRKEEVAGIISQLQKCRASIALDLQVDQTALLLNVHQEAVLAKLRTAKGAAFDSPSHANSSKCYPGTREGILRQIQTWSTKSDGQCIFWLNGGAGTGKSTISRTVAQFFADNGILGASFFFKHGEADRGNMALFFPTMASQLIQAFPQIAPHVRAAVEADPTIHDRSIKEQFDKLIADPIIMASKASQLPTIVVVADALDECDNDEHVRLVIHLLSQTRHFTSASLKFFVTSRPELAIRLGFADICGQYEDLMLHQVPRVAIEHDITLFLEHEIAMIRQDYNKSVSVNRQLPLSWPGIQSFQRLVSMSIPLFIFAATACRFIQDRRIGGPKEQLAKILQHQTGHGPTSNLDATYLPIVNGLLAGLSDVEKGFVSERFRRIVGSIVTLANPLCAPSLARLLGMPRESVEDLLDLLHSVLYIPTDARLPVRVLHLSFRDFLVDPTKASAADKYPLWIDQQKAHRVLATRCLELLLEEGTLRRNICGLKLPSTSRSEVCQSTLEAALPSEVQYACLYWVFHWRESMSKVEDGGLVDCFLNSHLLHWFEALGLLGHISECIGMINDLLDLVHLERGVLLSALLRDARRIILSNRAIIDTSPLQVYYSVILFAPEESIVKTRFRSELPVWFTVSPPIASKWDACLQTLEGHTSFVRSVAFSHDSKLLVTASADSTIRIWEVVSGTCISTLVGSDSRVSSVTFSHDSKFIASATLREIRLWDAVTGLCASILDGHGDNICTIAFSHDSRLLASTSRDGTIKVWDSTSGICTLTLNGHSKTVDCVAFSQQSTVLVSSSYDSCIKRWDVTTGDCACIAILAGHSSWVNYLAFLPQADVLVSSSGDRTIRIWDIGTAACTATFEGQSEPWNESIAFSHDYKLLASGKDDGSIDVWDISTGE</sequence>
<keyword evidence="2" id="KW-0677">Repeat</keyword>
<feature type="repeat" description="WD" evidence="3">
    <location>
        <begin position="831"/>
        <end position="872"/>
    </location>
</feature>
<dbReference type="InterPro" id="IPR015943">
    <property type="entry name" value="WD40/YVTN_repeat-like_dom_sf"/>
</dbReference>
<feature type="repeat" description="WD" evidence="3">
    <location>
        <begin position="748"/>
        <end position="789"/>
    </location>
</feature>
<dbReference type="GeneID" id="18487996"/>
<reference evidence="6 7" key="1">
    <citation type="journal article" date="2008" name="Nat. Biotechnol.">
        <title>Genome sequencing and analysis of the biomass-degrading fungus Trichoderma reesei (syn. Hypocrea jecorina).</title>
        <authorList>
            <person name="Martinez D."/>
            <person name="Berka R.M."/>
            <person name="Henrissat B."/>
            <person name="Saloheimo M."/>
            <person name="Arvas M."/>
            <person name="Baker S.E."/>
            <person name="Chapman J."/>
            <person name="Chertkov O."/>
            <person name="Coutinho P.M."/>
            <person name="Cullen D."/>
            <person name="Danchin E.G."/>
            <person name="Grigoriev I.V."/>
            <person name="Harris P."/>
            <person name="Jackson M."/>
            <person name="Kubicek C.P."/>
            <person name="Han C.S."/>
            <person name="Ho I."/>
            <person name="Larrondo L.F."/>
            <person name="de Leon A.L."/>
            <person name="Magnuson J.K."/>
            <person name="Merino S."/>
            <person name="Misra M."/>
            <person name="Nelson B."/>
            <person name="Putnam N."/>
            <person name="Robbertse B."/>
            <person name="Salamov A.A."/>
            <person name="Schmoll M."/>
            <person name="Terry A."/>
            <person name="Thayer N."/>
            <person name="Westerholm-Parvinen A."/>
            <person name="Schoch C.L."/>
            <person name="Yao J."/>
            <person name="Barabote R."/>
            <person name="Nelson M.A."/>
            <person name="Detter C."/>
            <person name="Bruce D."/>
            <person name="Kuske C.R."/>
            <person name="Xie G."/>
            <person name="Richardson P."/>
            <person name="Rokhsar D.S."/>
            <person name="Lucas S.M."/>
            <person name="Rubin E.M."/>
            <person name="Dunn-Coleman N."/>
            <person name="Ward M."/>
            <person name="Brettin T.S."/>
        </authorList>
    </citation>
    <scope>NUCLEOTIDE SEQUENCE [LARGE SCALE GENOMIC DNA]</scope>
    <source>
        <strain evidence="6 7">QM6a</strain>
    </source>
</reference>
<accession>G0RWX0</accession>
<keyword evidence="4" id="KW-0732">Signal</keyword>
<dbReference type="InterPro" id="IPR050995">
    <property type="entry name" value="WD-F-box_domain-protein"/>
</dbReference>
<dbReference type="InterPro" id="IPR027417">
    <property type="entry name" value="P-loop_NTPase"/>
</dbReference>
<protein>
    <submittedName>
        <fullName evidence="6">Predicted protein</fullName>
    </submittedName>
</protein>
<feature type="repeat" description="WD" evidence="3">
    <location>
        <begin position="917"/>
        <end position="958"/>
    </location>
</feature>
<dbReference type="eggNOG" id="KOG0295">
    <property type="taxonomic scope" value="Eukaryota"/>
</dbReference>
<proteinExistence type="predicted"/>
<dbReference type="PROSITE" id="PS00678">
    <property type="entry name" value="WD_REPEATS_1"/>
    <property type="match status" value="2"/>
</dbReference>
<dbReference type="InterPro" id="IPR019775">
    <property type="entry name" value="WD40_repeat_CS"/>
</dbReference>
<feature type="repeat" description="WD" evidence="3">
    <location>
        <begin position="873"/>
        <end position="914"/>
    </location>
</feature>
<feature type="signal peptide" evidence="4">
    <location>
        <begin position="1"/>
        <end position="25"/>
    </location>
</feature>
<dbReference type="KEGG" id="tre:TRIREDRAFT_70639"/>
<dbReference type="HOGENOM" id="CLU_000288_6_16_1"/>
<dbReference type="STRING" id="431241.G0RWX0"/>
<dbReference type="PANTHER" id="PTHR14604:SF4">
    <property type="entry name" value="F-BOX DOMAIN-CONTAINING PROTEIN"/>
    <property type="match status" value="1"/>
</dbReference>
<evidence type="ECO:0000256" key="1">
    <source>
        <dbReference type="ARBA" id="ARBA00022574"/>
    </source>
</evidence>
<feature type="non-terminal residue" evidence="6">
    <location>
        <position position="997"/>
    </location>
</feature>
<dbReference type="OrthoDB" id="538223at2759"/>
<dbReference type="Gene3D" id="3.40.50.300">
    <property type="entry name" value="P-loop containing nucleotide triphosphate hydrolases"/>
    <property type="match status" value="1"/>
</dbReference>
<name>G0RWX0_HYPJQ</name>
<dbReference type="InterPro" id="IPR001680">
    <property type="entry name" value="WD40_rpt"/>
</dbReference>
<keyword evidence="7" id="KW-1185">Reference proteome</keyword>
<dbReference type="SMART" id="SM00320">
    <property type="entry name" value="WD40"/>
    <property type="match status" value="6"/>
</dbReference>
<dbReference type="AlphaFoldDB" id="G0RWX0"/>
<dbReference type="Pfam" id="PF24883">
    <property type="entry name" value="NPHP3_N"/>
    <property type="match status" value="1"/>
</dbReference>
<dbReference type="InterPro" id="IPR020472">
    <property type="entry name" value="WD40_PAC1"/>
</dbReference>
<dbReference type="VEuPathDB" id="FungiDB:TRIREDRAFT_70639"/>
<evidence type="ECO:0000313" key="7">
    <source>
        <dbReference type="Proteomes" id="UP000008984"/>
    </source>
</evidence>
<dbReference type="Pfam" id="PF00400">
    <property type="entry name" value="WD40"/>
    <property type="match status" value="6"/>
</dbReference>
<dbReference type="PANTHER" id="PTHR14604">
    <property type="entry name" value="WD40 REPEAT PF20"/>
    <property type="match status" value="1"/>
</dbReference>
<organism evidence="7">
    <name type="scientific">Hypocrea jecorina (strain QM6a)</name>
    <name type="common">Trichoderma reesei</name>
    <dbReference type="NCBI Taxonomy" id="431241"/>
    <lineage>
        <taxon>Eukaryota</taxon>
        <taxon>Fungi</taxon>
        <taxon>Dikarya</taxon>
        <taxon>Ascomycota</taxon>
        <taxon>Pezizomycotina</taxon>
        <taxon>Sordariomycetes</taxon>
        <taxon>Hypocreomycetidae</taxon>
        <taxon>Hypocreales</taxon>
        <taxon>Hypocreaceae</taxon>
        <taxon>Trichoderma</taxon>
    </lineage>
</organism>
<feature type="repeat" description="WD" evidence="3">
    <location>
        <begin position="969"/>
        <end position="997"/>
    </location>
</feature>
<dbReference type="PRINTS" id="PR00320">
    <property type="entry name" value="GPROTEINBRPT"/>
</dbReference>
<evidence type="ECO:0000313" key="6">
    <source>
        <dbReference type="EMBL" id="EGR44303.1"/>
    </source>
</evidence>
<dbReference type="RefSeq" id="XP_006969739.1">
    <property type="nucleotide sequence ID" value="XM_006969677.1"/>
</dbReference>
<dbReference type="SUPFAM" id="SSF52540">
    <property type="entry name" value="P-loop containing nucleoside triphosphate hydrolases"/>
    <property type="match status" value="1"/>
</dbReference>
<dbReference type="InterPro" id="IPR036322">
    <property type="entry name" value="WD40_repeat_dom_sf"/>
</dbReference>
<dbReference type="Proteomes" id="UP000008984">
    <property type="component" value="Unassembled WGS sequence"/>
</dbReference>
<feature type="domain" description="Nephrocystin 3-like N-terminal" evidence="5">
    <location>
        <begin position="172"/>
        <end position="338"/>
    </location>
</feature>
<dbReference type="SUPFAM" id="SSF50978">
    <property type="entry name" value="WD40 repeat-like"/>
    <property type="match status" value="1"/>
</dbReference>
<dbReference type="CDD" id="cd00200">
    <property type="entry name" value="WD40"/>
    <property type="match status" value="1"/>
</dbReference>
<keyword evidence="1 3" id="KW-0853">WD repeat</keyword>
<dbReference type="EMBL" id="GL985093">
    <property type="protein sequence ID" value="EGR44303.1"/>
    <property type="molecule type" value="Genomic_DNA"/>
</dbReference>
<feature type="chain" id="PRO_5003409100" evidence="4">
    <location>
        <begin position="26"/>
        <end position="997"/>
    </location>
</feature>
<evidence type="ECO:0000256" key="4">
    <source>
        <dbReference type="SAM" id="SignalP"/>
    </source>
</evidence>
<dbReference type="PROSITE" id="PS50082">
    <property type="entry name" value="WD_REPEATS_2"/>
    <property type="match status" value="5"/>
</dbReference>
<evidence type="ECO:0000259" key="5">
    <source>
        <dbReference type="Pfam" id="PF24883"/>
    </source>
</evidence>
<gene>
    <name evidence="6" type="ORF">TRIREDRAFT_70639</name>
</gene>
<dbReference type="InterPro" id="IPR056884">
    <property type="entry name" value="NPHP3-like_N"/>
</dbReference>
<dbReference type="PROSITE" id="PS50294">
    <property type="entry name" value="WD_REPEATS_REGION"/>
    <property type="match status" value="5"/>
</dbReference>